<dbReference type="InterPro" id="IPR007969">
    <property type="entry name" value="DUF732"/>
</dbReference>
<dbReference type="EMBL" id="AP022574">
    <property type="protein sequence ID" value="BBX68296.1"/>
    <property type="molecule type" value="Genomic_DNA"/>
</dbReference>
<dbReference type="AlphaFoldDB" id="A0A7I7M8F4"/>
<name>A0A7I7M8F4_9MYCO</name>
<sequence>MTFEDPTMKITIAFAAAAAFAAVGLVSAPSALADPEGDFLSVIGKGGITWPSEKTQQVIDTGRAVCQDWDNGASFEQEVADLTSVTDWSDYQAGYFIGAATGAFCPEYEAKVS</sequence>
<dbReference type="Pfam" id="PF05305">
    <property type="entry name" value="DUF732"/>
    <property type="match status" value="1"/>
</dbReference>
<dbReference type="KEGG" id="mpsc:MPSYJ_17570"/>
<gene>
    <name evidence="3" type="ORF">MPSYJ_17570</name>
</gene>
<evidence type="ECO:0000256" key="1">
    <source>
        <dbReference type="SAM" id="SignalP"/>
    </source>
</evidence>
<reference evidence="3 4" key="1">
    <citation type="journal article" date="2019" name="Emerg. Microbes Infect.">
        <title>Comprehensive subspecies identification of 175 nontuberculous mycobacteria species based on 7547 genomic profiles.</title>
        <authorList>
            <person name="Matsumoto Y."/>
            <person name="Kinjo T."/>
            <person name="Motooka D."/>
            <person name="Nabeya D."/>
            <person name="Jung N."/>
            <person name="Uechi K."/>
            <person name="Horii T."/>
            <person name="Iida T."/>
            <person name="Fujita J."/>
            <person name="Nakamura S."/>
        </authorList>
    </citation>
    <scope>NUCLEOTIDE SEQUENCE [LARGE SCALE GENOMIC DNA]</scope>
    <source>
        <strain evidence="3 4">JCM 13323</strain>
    </source>
</reference>
<protein>
    <recommendedName>
        <fullName evidence="2">DUF732 domain-containing protein</fullName>
    </recommendedName>
</protein>
<evidence type="ECO:0000259" key="2">
    <source>
        <dbReference type="Pfam" id="PF05305"/>
    </source>
</evidence>
<feature type="chain" id="PRO_5029792340" description="DUF732 domain-containing protein" evidence="1">
    <location>
        <begin position="34"/>
        <end position="113"/>
    </location>
</feature>
<feature type="domain" description="DUF732" evidence="2">
    <location>
        <begin position="36"/>
        <end position="107"/>
    </location>
</feature>
<evidence type="ECO:0000313" key="3">
    <source>
        <dbReference type="EMBL" id="BBX68296.1"/>
    </source>
</evidence>
<evidence type="ECO:0000313" key="4">
    <source>
        <dbReference type="Proteomes" id="UP000466514"/>
    </source>
</evidence>
<organism evidence="3 4">
    <name type="scientific">Mycolicibacterium psychrotolerans</name>
    <dbReference type="NCBI Taxonomy" id="216929"/>
    <lineage>
        <taxon>Bacteria</taxon>
        <taxon>Bacillati</taxon>
        <taxon>Actinomycetota</taxon>
        <taxon>Actinomycetes</taxon>
        <taxon>Mycobacteriales</taxon>
        <taxon>Mycobacteriaceae</taxon>
        <taxon>Mycolicibacterium</taxon>
    </lineage>
</organism>
<feature type="signal peptide" evidence="1">
    <location>
        <begin position="1"/>
        <end position="33"/>
    </location>
</feature>
<keyword evidence="1" id="KW-0732">Signal</keyword>
<dbReference type="Proteomes" id="UP000466514">
    <property type="component" value="Chromosome"/>
</dbReference>
<keyword evidence="4" id="KW-1185">Reference proteome</keyword>
<proteinExistence type="predicted"/>
<accession>A0A7I7M8F4</accession>